<evidence type="ECO:0000256" key="1">
    <source>
        <dbReference type="SAM" id="MobiDB-lite"/>
    </source>
</evidence>
<dbReference type="GO" id="GO:0003729">
    <property type="term" value="F:mRNA binding"/>
    <property type="evidence" value="ECO:0007669"/>
    <property type="project" value="TreeGrafter"/>
</dbReference>
<evidence type="ECO:0008006" key="3">
    <source>
        <dbReference type="Google" id="ProtNLM"/>
    </source>
</evidence>
<evidence type="ECO:0000313" key="2">
    <source>
        <dbReference type="EMBL" id="ADE76532.1"/>
    </source>
</evidence>
<sequence>MSCESADVVESSRAASSSKGPLTAQPVSLQEQLTLTSRTGKSGSLASELPTSSSASSSALVSSSDSSRVSSLRKSALNPNAKEFKLNPNAKSYTPCFSTPRPASPVVQGPVYVAGSIPPMTPIQSLPAGLGVSSLAQQASQPAKFAQYNNAVTAAGMSATSYIQPLATFVPRVSGTAVPAALTAQPAVKIPPPGQQVIGHSFSTQQPIRYTSQAAPLHQAPAYLHSNAQMYSQQMLFGQPGQVVYIQPYPNEMMQGPQINPSQGPVPPQAASHQAQQPKHRGTAVHGMQYCVAAPFVSGQHPYIQSAPVSHLPNTLQPSPGVLVQPSVPGIQIPQGIVAGLGPTSQNGTGLTGSSGIWVGGKGTTGNFQQ</sequence>
<dbReference type="InterPro" id="IPR045117">
    <property type="entry name" value="ATXN2-like"/>
</dbReference>
<feature type="compositionally biased region" description="Polar residues" evidence="1">
    <location>
        <begin position="13"/>
        <end position="41"/>
    </location>
</feature>
<dbReference type="PANTHER" id="PTHR12854:SF7">
    <property type="entry name" value="ATAXIN-2 HOMOLOG"/>
    <property type="match status" value="1"/>
</dbReference>
<dbReference type="AlphaFoldDB" id="D5AAG3"/>
<dbReference type="PANTHER" id="PTHR12854">
    <property type="entry name" value="ATAXIN 2-RELATED"/>
    <property type="match status" value="1"/>
</dbReference>
<accession>D5AAG3</accession>
<reference evidence="2" key="1">
    <citation type="submission" date="2010-04" db="EMBL/GenBank/DDBJ databases">
        <authorList>
            <person name="Reid K.E."/>
            <person name="Liao N."/>
            <person name="Chan S."/>
            <person name="Docking R."/>
            <person name="Taylor G."/>
            <person name="Moore R."/>
            <person name="Mayo M."/>
            <person name="Munro S."/>
            <person name="King J."/>
            <person name="Yanchuk A."/>
            <person name="Holt R."/>
            <person name="Jones S."/>
            <person name="Marra M."/>
            <person name="Ritland C.E."/>
            <person name="Ritland K."/>
            <person name="Bohlmann J."/>
        </authorList>
    </citation>
    <scope>NUCLEOTIDE SEQUENCE</scope>
    <source>
        <tissue evidence="2">Bud</tissue>
    </source>
</reference>
<dbReference type="GO" id="GO:0010494">
    <property type="term" value="C:cytoplasmic stress granule"/>
    <property type="evidence" value="ECO:0007669"/>
    <property type="project" value="TreeGrafter"/>
</dbReference>
<protein>
    <recommendedName>
        <fullName evidence="3">Ataxin-2 C-terminal domain-containing protein</fullName>
    </recommendedName>
</protein>
<feature type="region of interest" description="Disordered" evidence="1">
    <location>
        <begin position="1"/>
        <end position="74"/>
    </location>
</feature>
<organism evidence="2">
    <name type="scientific">Picea sitchensis</name>
    <name type="common">Sitka spruce</name>
    <name type="synonym">Pinus sitchensis</name>
    <dbReference type="NCBI Taxonomy" id="3332"/>
    <lineage>
        <taxon>Eukaryota</taxon>
        <taxon>Viridiplantae</taxon>
        <taxon>Streptophyta</taxon>
        <taxon>Embryophyta</taxon>
        <taxon>Tracheophyta</taxon>
        <taxon>Spermatophyta</taxon>
        <taxon>Pinopsida</taxon>
        <taxon>Pinidae</taxon>
        <taxon>Conifers I</taxon>
        <taxon>Pinales</taxon>
        <taxon>Pinaceae</taxon>
        <taxon>Picea</taxon>
    </lineage>
</organism>
<name>D5AAG3_PICSI</name>
<dbReference type="GO" id="GO:0034063">
    <property type="term" value="P:stress granule assembly"/>
    <property type="evidence" value="ECO:0007669"/>
    <property type="project" value="TreeGrafter"/>
</dbReference>
<dbReference type="EMBL" id="BT123197">
    <property type="protein sequence ID" value="ADE76532.1"/>
    <property type="molecule type" value="mRNA"/>
</dbReference>
<feature type="region of interest" description="Disordered" evidence="1">
    <location>
        <begin position="255"/>
        <end position="275"/>
    </location>
</feature>
<feature type="compositionally biased region" description="Low complexity" evidence="1">
    <location>
        <begin position="42"/>
        <end position="74"/>
    </location>
</feature>
<proteinExistence type="evidence at transcript level"/>